<proteinExistence type="predicted"/>
<dbReference type="PANTHER" id="PTHR46245:SF10">
    <property type="entry name" value="B3 DOMAIN-CONTAINING TRANSCRIPTION FACTOR VAL3"/>
    <property type="match status" value="1"/>
</dbReference>
<sequence length="515" mass="56496">MKQGEEFGAHWVGITLAKALGHAPILTRQPWSELHSHTPSLTRQPRSELHDHAPSLARQPRNNLTLASKEILSRILPQDCQALGGSLMTARLKDSRTYKNGNGFSAHGDAELAKEALGSKSSISRKRKSSILGSKSKHLLHLNITLQEAQGLLRPPPNHVASIVVIEGFEFEEYEDAPVLGKPTIFTTGNDGENIRWAQCEYCLKWRKLPASALLPSKWTCPDNSWDPERSSCSSAQELTAEELENLLSCKSAVSKKKKATKKDLDNIEASEGLDTLSNLAILGEDETLPAYEQAIKKHPRHKPGCSCIVCIQPPNGKVPQHKQTCTCNVCLTVQCSFRTLMLRRETKQSEREAETIQNNQQKQQPQALPSSVILIDDNSLPYSNNMGVSSPNENREGTDGNPNQNREGGDGSNDDPDQIKPTALPFKGQIDLNIQPAREEELSPCSDFGGMMKALHGATERYLRQQSMLNSGCADSSSSQSQRVGDGMSEVKHSNGVALGNNNHNADQEHAQAL</sequence>
<name>A0A4P1QSH6_LUPAN</name>
<keyword evidence="2" id="KW-0863">Zinc-finger</keyword>
<feature type="domain" description="CW-type" evidence="5">
    <location>
        <begin position="191"/>
        <end position="241"/>
    </location>
</feature>
<keyword evidence="1" id="KW-0479">Metal-binding</keyword>
<dbReference type="PROSITE" id="PS51050">
    <property type="entry name" value="ZF_CW"/>
    <property type="match status" value="1"/>
</dbReference>
<gene>
    <name evidence="6" type="ORF">TanjilG_20841</name>
</gene>
<evidence type="ECO:0000256" key="1">
    <source>
        <dbReference type="ARBA" id="ARBA00022723"/>
    </source>
</evidence>
<dbReference type="Gramene" id="OIV93179">
    <property type="protein sequence ID" value="OIV93179"/>
    <property type="gene ID" value="TanjilG_20841"/>
</dbReference>
<dbReference type="STRING" id="3871.A0A4P1QSH6"/>
<dbReference type="AlphaFoldDB" id="A0A4P1QSH6"/>
<reference evidence="6 7" key="1">
    <citation type="journal article" date="2017" name="Plant Biotechnol. J.">
        <title>A comprehensive draft genome sequence for lupin (Lupinus angustifolius), an emerging health food: insights into plant-microbe interactions and legume evolution.</title>
        <authorList>
            <person name="Hane J.K."/>
            <person name="Ming Y."/>
            <person name="Kamphuis L.G."/>
            <person name="Nelson M.N."/>
            <person name="Garg G."/>
            <person name="Atkins C.A."/>
            <person name="Bayer P.E."/>
            <person name="Bravo A."/>
            <person name="Bringans S."/>
            <person name="Cannon S."/>
            <person name="Edwards D."/>
            <person name="Foley R."/>
            <person name="Gao L.L."/>
            <person name="Harrison M.J."/>
            <person name="Huang W."/>
            <person name="Hurgobin B."/>
            <person name="Li S."/>
            <person name="Liu C.W."/>
            <person name="McGrath A."/>
            <person name="Morahan G."/>
            <person name="Murray J."/>
            <person name="Weller J."/>
            <person name="Jian J."/>
            <person name="Singh K.B."/>
        </authorList>
    </citation>
    <scope>NUCLEOTIDE SEQUENCE [LARGE SCALE GENOMIC DNA]</scope>
    <source>
        <strain evidence="7">cv. Tanjil</strain>
        <tissue evidence="6">Whole plant</tissue>
    </source>
</reference>
<dbReference type="InterPro" id="IPR011124">
    <property type="entry name" value="Znf_CW"/>
</dbReference>
<dbReference type="GO" id="GO:0008270">
    <property type="term" value="F:zinc ion binding"/>
    <property type="evidence" value="ECO:0007669"/>
    <property type="project" value="UniProtKB-KW"/>
</dbReference>
<evidence type="ECO:0000313" key="6">
    <source>
        <dbReference type="EMBL" id="OIV93179.1"/>
    </source>
</evidence>
<feature type="region of interest" description="Disordered" evidence="4">
    <location>
        <begin position="347"/>
        <end position="424"/>
    </location>
</feature>
<evidence type="ECO:0000313" key="7">
    <source>
        <dbReference type="Proteomes" id="UP000188354"/>
    </source>
</evidence>
<protein>
    <recommendedName>
        <fullName evidence="5">CW-type domain-containing protein</fullName>
    </recommendedName>
</protein>
<dbReference type="Pfam" id="PF07496">
    <property type="entry name" value="zf-CW"/>
    <property type="match status" value="1"/>
</dbReference>
<dbReference type="PANTHER" id="PTHR46245">
    <property type="entry name" value="B3 DOMAIN-CONTAINING PROTEIN OS07G0563300"/>
    <property type="match status" value="1"/>
</dbReference>
<dbReference type="Proteomes" id="UP000188354">
    <property type="component" value="Chromosome LG18"/>
</dbReference>
<keyword evidence="3" id="KW-0862">Zinc</keyword>
<accession>A0A4P1QSH6</accession>
<feature type="compositionally biased region" description="Polar residues" evidence="4">
    <location>
        <begin position="381"/>
        <end position="393"/>
    </location>
</feature>
<dbReference type="Gene3D" id="3.30.40.100">
    <property type="match status" value="1"/>
</dbReference>
<evidence type="ECO:0000259" key="5">
    <source>
        <dbReference type="PROSITE" id="PS51050"/>
    </source>
</evidence>
<keyword evidence="7" id="KW-1185">Reference proteome</keyword>
<feature type="compositionally biased region" description="Low complexity" evidence="4">
    <location>
        <begin position="358"/>
        <end position="367"/>
    </location>
</feature>
<feature type="region of interest" description="Disordered" evidence="4">
    <location>
        <begin position="470"/>
        <end position="515"/>
    </location>
</feature>
<evidence type="ECO:0000256" key="3">
    <source>
        <dbReference type="ARBA" id="ARBA00022833"/>
    </source>
</evidence>
<dbReference type="EMBL" id="CM007378">
    <property type="protein sequence ID" value="OIV93179.1"/>
    <property type="molecule type" value="Genomic_DNA"/>
</dbReference>
<evidence type="ECO:0000256" key="2">
    <source>
        <dbReference type="ARBA" id="ARBA00022771"/>
    </source>
</evidence>
<organism evidence="6 7">
    <name type="scientific">Lupinus angustifolius</name>
    <name type="common">Narrow-leaved blue lupine</name>
    <dbReference type="NCBI Taxonomy" id="3871"/>
    <lineage>
        <taxon>Eukaryota</taxon>
        <taxon>Viridiplantae</taxon>
        <taxon>Streptophyta</taxon>
        <taxon>Embryophyta</taxon>
        <taxon>Tracheophyta</taxon>
        <taxon>Spermatophyta</taxon>
        <taxon>Magnoliopsida</taxon>
        <taxon>eudicotyledons</taxon>
        <taxon>Gunneridae</taxon>
        <taxon>Pentapetalae</taxon>
        <taxon>rosids</taxon>
        <taxon>fabids</taxon>
        <taxon>Fabales</taxon>
        <taxon>Fabaceae</taxon>
        <taxon>Papilionoideae</taxon>
        <taxon>50 kb inversion clade</taxon>
        <taxon>genistoids sensu lato</taxon>
        <taxon>core genistoids</taxon>
        <taxon>Genisteae</taxon>
        <taxon>Lupinus</taxon>
    </lineage>
</organism>
<evidence type="ECO:0000256" key="4">
    <source>
        <dbReference type="SAM" id="MobiDB-lite"/>
    </source>
</evidence>